<evidence type="ECO:0000256" key="6">
    <source>
        <dbReference type="ARBA" id="ARBA00022741"/>
    </source>
</evidence>
<comment type="function">
    <text evidence="10">Catalyzes the transfer of pyrophosphate from adenosine triphosphate (ATP) to 6-hydroxymethyl-7,8-dihydropterin, an enzymatic step in folate biosynthesis pathway.</text>
</comment>
<evidence type="ECO:0000259" key="13">
    <source>
        <dbReference type="PROSITE" id="PS00794"/>
    </source>
</evidence>
<organism evidence="14 15">
    <name type="scientific">Polluticaenibacter yanchengensis</name>
    <dbReference type="NCBI Taxonomy" id="3014562"/>
    <lineage>
        <taxon>Bacteria</taxon>
        <taxon>Pseudomonadati</taxon>
        <taxon>Bacteroidota</taxon>
        <taxon>Chitinophagia</taxon>
        <taxon>Chitinophagales</taxon>
        <taxon>Chitinophagaceae</taxon>
        <taxon>Polluticaenibacter</taxon>
    </lineage>
</organism>
<evidence type="ECO:0000256" key="8">
    <source>
        <dbReference type="ARBA" id="ARBA00022840"/>
    </source>
</evidence>
<comment type="similarity">
    <text evidence="2">Belongs to the HPPK family.</text>
</comment>
<dbReference type="SUPFAM" id="SSF55083">
    <property type="entry name" value="6-hydroxymethyl-7,8-dihydropterin pyrophosphokinase, HPPK"/>
    <property type="match status" value="1"/>
</dbReference>
<evidence type="ECO:0000256" key="12">
    <source>
        <dbReference type="ARBA" id="ARBA00033413"/>
    </source>
</evidence>
<evidence type="ECO:0000256" key="9">
    <source>
        <dbReference type="ARBA" id="ARBA00022909"/>
    </source>
</evidence>
<evidence type="ECO:0000313" key="15">
    <source>
        <dbReference type="Proteomes" id="UP001210231"/>
    </source>
</evidence>
<evidence type="ECO:0000256" key="7">
    <source>
        <dbReference type="ARBA" id="ARBA00022777"/>
    </source>
</evidence>
<dbReference type="RefSeq" id="WP_407031297.1">
    <property type="nucleotide sequence ID" value="NZ_JAQGEF010000009.1"/>
</dbReference>
<keyword evidence="9" id="KW-0289">Folate biosynthesis</keyword>
<protein>
    <recommendedName>
        <fullName evidence="4">2-amino-4-hydroxy-6-hydroxymethyldihydropteridine pyrophosphokinase</fullName>
        <ecNumber evidence="3">2.7.6.3</ecNumber>
    </recommendedName>
    <alternativeName>
        <fullName evidence="11">6-hydroxymethyl-7,8-dihydropterin pyrophosphokinase</fullName>
    </alternativeName>
    <alternativeName>
        <fullName evidence="12">7,8-dihydro-6-hydroxymethylpterin-pyrophosphokinase</fullName>
    </alternativeName>
</protein>
<sequence length="162" mass="18207">MINELFLIIGGNLGNRMEYINQAKNMIEEQIGTIKKASDIYETDAWGVTDQPSFLNQALQVSTILSPNEVLIAIHKIEAALGRRRIQKYGSRTMDIDILFYGQQVISTNKLTIPHAQIANRNFVLVPLAGIAPNFAHPLLNKTVQELLDNCTDTLNVRKFIE</sequence>
<gene>
    <name evidence="14" type="primary">folK</name>
    <name evidence="14" type="ORF">O3P16_09155</name>
</gene>
<dbReference type="EMBL" id="JAQGEF010000009">
    <property type="protein sequence ID" value="MDA3614972.1"/>
    <property type="molecule type" value="Genomic_DNA"/>
</dbReference>
<dbReference type="PANTHER" id="PTHR43071:SF1">
    <property type="entry name" value="2-AMINO-4-HYDROXY-6-HYDROXYMETHYLDIHYDROPTERIDINE PYROPHOSPHOKINASE"/>
    <property type="match status" value="1"/>
</dbReference>
<feature type="domain" description="7,8-dihydro-6-hydroxymethylpterin-pyrophosphokinase" evidence="13">
    <location>
        <begin position="88"/>
        <end position="99"/>
    </location>
</feature>
<dbReference type="PANTHER" id="PTHR43071">
    <property type="entry name" value="2-AMINO-4-HYDROXY-6-HYDROXYMETHYLDIHYDROPTERIDINE PYROPHOSPHOKINASE"/>
    <property type="match status" value="1"/>
</dbReference>
<keyword evidence="7" id="KW-0418">Kinase</keyword>
<comment type="pathway">
    <text evidence="1">Cofactor biosynthesis; tetrahydrofolate biosynthesis; 2-amino-4-hydroxy-6-hydroxymethyl-7,8-dihydropteridine diphosphate from 7,8-dihydroneopterin triphosphate: step 4/4.</text>
</comment>
<accession>A0ABT4UJF5</accession>
<dbReference type="Gene3D" id="3.30.70.560">
    <property type="entry name" value="7,8-Dihydro-6-hydroxymethylpterin-pyrophosphokinase HPPK"/>
    <property type="match status" value="1"/>
</dbReference>
<dbReference type="EC" id="2.7.6.3" evidence="3"/>
<comment type="caution">
    <text evidence="14">The sequence shown here is derived from an EMBL/GenBank/DDBJ whole genome shotgun (WGS) entry which is preliminary data.</text>
</comment>
<name>A0ABT4UJF5_9BACT</name>
<evidence type="ECO:0000256" key="5">
    <source>
        <dbReference type="ARBA" id="ARBA00022679"/>
    </source>
</evidence>
<dbReference type="NCBIfam" id="TIGR01498">
    <property type="entry name" value="folK"/>
    <property type="match status" value="1"/>
</dbReference>
<keyword evidence="8" id="KW-0067">ATP-binding</keyword>
<dbReference type="CDD" id="cd00483">
    <property type="entry name" value="HPPK"/>
    <property type="match status" value="1"/>
</dbReference>
<keyword evidence="5 14" id="KW-0808">Transferase</keyword>
<evidence type="ECO:0000313" key="14">
    <source>
        <dbReference type="EMBL" id="MDA3614972.1"/>
    </source>
</evidence>
<dbReference type="Pfam" id="PF01288">
    <property type="entry name" value="HPPK"/>
    <property type="match status" value="1"/>
</dbReference>
<evidence type="ECO:0000256" key="4">
    <source>
        <dbReference type="ARBA" id="ARBA00016218"/>
    </source>
</evidence>
<evidence type="ECO:0000256" key="3">
    <source>
        <dbReference type="ARBA" id="ARBA00013253"/>
    </source>
</evidence>
<evidence type="ECO:0000256" key="10">
    <source>
        <dbReference type="ARBA" id="ARBA00029409"/>
    </source>
</evidence>
<evidence type="ECO:0000256" key="2">
    <source>
        <dbReference type="ARBA" id="ARBA00005810"/>
    </source>
</evidence>
<keyword evidence="6" id="KW-0547">Nucleotide-binding</keyword>
<evidence type="ECO:0000256" key="11">
    <source>
        <dbReference type="ARBA" id="ARBA00029766"/>
    </source>
</evidence>
<dbReference type="PROSITE" id="PS00794">
    <property type="entry name" value="HPPK"/>
    <property type="match status" value="1"/>
</dbReference>
<keyword evidence="15" id="KW-1185">Reference proteome</keyword>
<reference evidence="14 15" key="1">
    <citation type="submission" date="2022-12" db="EMBL/GenBank/DDBJ databases">
        <title>Chitinophagaceae gen. sp. nov., a new member of the family Chitinophagaceae, isolated from soil in a chemical factory.</title>
        <authorList>
            <person name="Ke Z."/>
        </authorList>
    </citation>
    <scope>NUCLEOTIDE SEQUENCE [LARGE SCALE GENOMIC DNA]</scope>
    <source>
        <strain evidence="14 15">LY-5</strain>
    </source>
</reference>
<dbReference type="GO" id="GO:0003848">
    <property type="term" value="F:2-amino-4-hydroxy-6-hydroxymethyldihydropteridine diphosphokinase activity"/>
    <property type="evidence" value="ECO:0007669"/>
    <property type="project" value="UniProtKB-EC"/>
</dbReference>
<evidence type="ECO:0000256" key="1">
    <source>
        <dbReference type="ARBA" id="ARBA00005051"/>
    </source>
</evidence>
<dbReference type="Proteomes" id="UP001210231">
    <property type="component" value="Unassembled WGS sequence"/>
</dbReference>
<dbReference type="InterPro" id="IPR000550">
    <property type="entry name" value="Hppk"/>
</dbReference>
<proteinExistence type="inferred from homology"/>
<dbReference type="InterPro" id="IPR035907">
    <property type="entry name" value="Hppk_sf"/>
</dbReference>